<dbReference type="Pfam" id="PF26347">
    <property type="entry name" value="YtrI_sporulation"/>
    <property type="match status" value="1"/>
</dbReference>
<proteinExistence type="predicted"/>
<protein>
    <recommendedName>
        <fullName evidence="3">Sporulation membrane protein YtrI C-terminal domain-containing protein</fullName>
    </recommendedName>
</protein>
<dbReference type="Proteomes" id="UP000000719">
    <property type="component" value="Chromosome"/>
</dbReference>
<dbReference type="OrthoDB" id="2112520at2"/>
<dbReference type="AlphaFoldDB" id="B8D1J6"/>
<sequence>MFYPIFSFTKGELIFILAVFILGTIVGATLLNIYLSRRIDNLILTNRELKIKNEEQQEQIDQLKENLKISRRHYINNVQIKLRSELNKHTQQDIIQKIKKLLSGLPGKEIKDIDALLIRDLINDRYLVIEDEVYRLELIYLVISEELTLYIKVSTKNGENN</sequence>
<dbReference type="EMBL" id="CP001098">
    <property type="protein sequence ID" value="ACL69073.1"/>
    <property type="molecule type" value="Genomic_DNA"/>
</dbReference>
<feature type="transmembrane region" description="Helical" evidence="2">
    <location>
        <begin position="13"/>
        <end position="35"/>
    </location>
</feature>
<accession>B8D1J6</accession>
<dbReference type="RefSeq" id="WP_012635261.1">
    <property type="nucleotide sequence ID" value="NC_011899.1"/>
</dbReference>
<dbReference type="HOGENOM" id="CLU_133209_0_0_9"/>
<name>B8D1J6_HALOH</name>
<keyword evidence="2" id="KW-0472">Membrane</keyword>
<dbReference type="InterPro" id="IPR058620">
    <property type="entry name" value="YtrI_C"/>
</dbReference>
<dbReference type="KEGG" id="hor:Hore_03120"/>
<keyword evidence="5" id="KW-1185">Reference proteome</keyword>
<organism evidence="4 5">
    <name type="scientific">Halothermothrix orenii (strain H 168 / OCM 544 / DSM 9562)</name>
    <dbReference type="NCBI Taxonomy" id="373903"/>
    <lineage>
        <taxon>Bacteria</taxon>
        <taxon>Bacillati</taxon>
        <taxon>Bacillota</taxon>
        <taxon>Clostridia</taxon>
        <taxon>Halanaerobiales</taxon>
        <taxon>Halothermotrichaceae</taxon>
        <taxon>Halothermothrix</taxon>
    </lineage>
</organism>
<evidence type="ECO:0000313" key="4">
    <source>
        <dbReference type="EMBL" id="ACL69073.1"/>
    </source>
</evidence>
<feature type="domain" description="Sporulation membrane protein YtrI C-terminal" evidence="3">
    <location>
        <begin position="83"/>
        <end position="153"/>
    </location>
</feature>
<dbReference type="eggNOG" id="ENOG50339M8">
    <property type="taxonomic scope" value="Bacteria"/>
</dbReference>
<evidence type="ECO:0000256" key="1">
    <source>
        <dbReference type="SAM" id="Coils"/>
    </source>
</evidence>
<gene>
    <name evidence="4" type="ordered locus">Hore_03120</name>
</gene>
<feature type="coiled-coil region" evidence="1">
    <location>
        <begin position="39"/>
        <end position="73"/>
    </location>
</feature>
<keyword evidence="1" id="KW-0175">Coiled coil</keyword>
<keyword evidence="2" id="KW-0812">Transmembrane</keyword>
<evidence type="ECO:0000313" key="5">
    <source>
        <dbReference type="Proteomes" id="UP000000719"/>
    </source>
</evidence>
<keyword evidence="2" id="KW-1133">Transmembrane helix</keyword>
<evidence type="ECO:0000259" key="3">
    <source>
        <dbReference type="Pfam" id="PF26347"/>
    </source>
</evidence>
<dbReference type="STRING" id="373903.Hore_03120"/>
<evidence type="ECO:0000256" key="2">
    <source>
        <dbReference type="SAM" id="Phobius"/>
    </source>
</evidence>
<reference evidence="4 5" key="1">
    <citation type="journal article" date="2009" name="PLoS ONE">
        <title>Genome analysis of the anaerobic thermohalophilic bacterium Halothermothrix orenii.</title>
        <authorList>
            <person name="Mavromatis K."/>
            <person name="Ivanova N."/>
            <person name="Anderson I."/>
            <person name="Lykidis A."/>
            <person name="Hooper S.D."/>
            <person name="Sun H."/>
            <person name="Kunin V."/>
            <person name="Lapidus A."/>
            <person name="Hugenholtz P."/>
            <person name="Patel B."/>
            <person name="Kyrpides N.C."/>
        </authorList>
    </citation>
    <scope>NUCLEOTIDE SEQUENCE [LARGE SCALE GENOMIC DNA]</scope>
    <source>
        <strain evidence="5">H 168 / OCM 544 / DSM 9562</strain>
    </source>
</reference>